<sequence length="75" mass="8637">MTSDGFPVERTDKGDEHLSGFIEEIDGALFDKKSHALSQEELCFQVLRRILTQYRDSGRTLYWNDALLPPRCCSE</sequence>
<organism evidence="1 2">
    <name type="scientific">Nitrospira moscoviensis</name>
    <dbReference type="NCBI Taxonomy" id="42253"/>
    <lineage>
        <taxon>Bacteria</taxon>
        <taxon>Pseudomonadati</taxon>
        <taxon>Nitrospirota</taxon>
        <taxon>Nitrospiria</taxon>
        <taxon>Nitrospirales</taxon>
        <taxon>Nitrospiraceae</taxon>
        <taxon>Nitrospira</taxon>
    </lineage>
</organism>
<accession>A0A0K2GIM1</accession>
<dbReference type="Proteomes" id="UP000069205">
    <property type="component" value="Chromosome"/>
</dbReference>
<dbReference type="STRING" id="42253.NITMOv2_4434"/>
<gene>
    <name evidence="1" type="ORF">NITMOv2_4434</name>
</gene>
<reference evidence="1 2" key="1">
    <citation type="journal article" date="2015" name="Proc. Natl. Acad. Sci. U.S.A.">
        <title>Expanded metabolic versatility of ubiquitous nitrite-oxidizing bacteria from the genus Nitrospira.</title>
        <authorList>
            <person name="Koch H."/>
            <person name="Lucker S."/>
            <person name="Albertsen M."/>
            <person name="Kitzinger K."/>
            <person name="Herbold C."/>
            <person name="Spieck E."/>
            <person name="Nielsen P.H."/>
            <person name="Wagner M."/>
            <person name="Daims H."/>
        </authorList>
    </citation>
    <scope>NUCLEOTIDE SEQUENCE [LARGE SCALE GENOMIC DNA]</scope>
    <source>
        <strain evidence="1 2">NSP M-1</strain>
    </source>
</reference>
<name>A0A0K2GIM1_NITMO</name>
<proteinExistence type="predicted"/>
<evidence type="ECO:0000313" key="2">
    <source>
        <dbReference type="Proteomes" id="UP000069205"/>
    </source>
</evidence>
<evidence type="ECO:0000313" key="1">
    <source>
        <dbReference type="EMBL" id="ALA60808.1"/>
    </source>
</evidence>
<keyword evidence="2" id="KW-1185">Reference proteome</keyword>
<dbReference type="KEGG" id="nmv:NITMOv2_4434"/>
<dbReference type="PATRIC" id="fig|42253.5.peg.4372"/>
<protein>
    <submittedName>
        <fullName evidence="1">Uncharacterized protein</fullName>
    </submittedName>
</protein>
<dbReference type="AlphaFoldDB" id="A0A0K2GIM1"/>
<dbReference type="EMBL" id="CP011801">
    <property type="protein sequence ID" value="ALA60808.1"/>
    <property type="molecule type" value="Genomic_DNA"/>
</dbReference>